<evidence type="ECO:0008006" key="3">
    <source>
        <dbReference type="Google" id="ProtNLM"/>
    </source>
</evidence>
<dbReference type="AlphaFoldDB" id="A0A380W7L3"/>
<name>A0A380W7L3_AFIFE</name>
<evidence type="ECO:0000313" key="2">
    <source>
        <dbReference type="Proteomes" id="UP000254343"/>
    </source>
</evidence>
<proteinExistence type="predicted"/>
<evidence type="ECO:0000313" key="1">
    <source>
        <dbReference type="EMBL" id="SUU84941.1"/>
    </source>
</evidence>
<reference evidence="1 2" key="1">
    <citation type="submission" date="2018-06" db="EMBL/GenBank/DDBJ databases">
        <authorList>
            <consortium name="Pathogen Informatics"/>
            <person name="Doyle S."/>
        </authorList>
    </citation>
    <scope>NUCLEOTIDE SEQUENCE [LARGE SCALE GENOMIC DNA]</scope>
    <source>
        <strain evidence="1 2">NCTC12722</strain>
    </source>
</reference>
<gene>
    <name evidence="1" type="ORF">NCTC12722_02145</name>
</gene>
<dbReference type="EMBL" id="UIGB01000001">
    <property type="protein sequence ID" value="SUU84941.1"/>
    <property type="molecule type" value="Genomic_DNA"/>
</dbReference>
<dbReference type="Proteomes" id="UP000254343">
    <property type="component" value="Unassembled WGS sequence"/>
</dbReference>
<sequence>MMYLLAGALHGFCDLDVANNSGPSIITSMKNDFSHDGKGAIAEHHCHGCFSVALPELAATSLLIEPTQKLFAANSVLSQGLSPGIDPPPPKLLA</sequence>
<organism evidence="1 2">
    <name type="scientific">Afipia felis</name>
    <name type="common">Cat scratch disease bacillus</name>
    <dbReference type="NCBI Taxonomy" id="1035"/>
    <lineage>
        <taxon>Bacteria</taxon>
        <taxon>Pseudomonadati</taxon>
        <taxon>Pseudomonadota</taxon>
        <taxon>Alphaproteobacteria</taxon>
        <taxon>Hyphomicrobiales</taxon>
        <taxon>Nitrobacteraceae</taxon>
        <taxon>Afipia</taxon>
    </lineage>
</organism>
<protein>
    <recommendedName>
        <fullName evidence="3">DUF2946 domain-containing protein</fullName>
    </recommendedName>
</protein>
<accession>A0A380W7L3</accession>